<evidence type="ECO:0000313" key="3">
    <source>
        <dbReference type="Proteomes" id="UP000199584"/>
    </source>
</evidence>
<keyword evidence="3" id="KW-1185">Reference proteome</keyword>
<name>A0A1I6D9M5_9FIRM</name>
<proteinExistence type="predicted"/>
<dbReference type="AlphaFoldDB" id="A0A1I6D9M5"/>
<protein>
    <submittedName>
        <fullName evidence="2">Predicted nucleotide-binding protein, sugar kinase/HSP70/actin superfamily</fullName>
    </submittedName>
</protein>
<dbReference type="InterPro" id="IPR010327">
    <property type="entry name" value="FldB/FldC_alpha/beta"/>
</dbReference>
<dbReference type="Pfam" id="PF06050">
    <property type="entry name" value="HGD-D"/>
    <property type="match status" value="1"/>
</dbReference>
<dbReference type="InterPro" id="IPR051805">
    <property type="entry name" value="Dehydratase_Activator_Redct"/>
</dbReference>
<keyword evidence="2" id="KW-0418">Kinase</keyword>
<dbReference type="RefSeq" id="WP_092482549.1">
    <property type="nucleotide sequence ID" value="NZ_FOYM01000007.1"/>
</dbReference>
<dbReference type="InterPro" id="IPR018709">
    <property type="entry name" value="CoA_activase_DUF2229"/>
</dbReference>
<dbReference type="PANTHER" id="PTHR32329:SF2">
    <property type="entry name" value="BIFUNCTIONAL PROTEIN [INCLUDES 2-HYDROXYACYL-COA DEHYDRATASE (N-TER) AND ITS ACTIVATOR DOMAIN (C_TERM)"/>
    <property type="match status" value="1"/>
</dbReference>
<dbReference type="STRING" id="39060.SAMN05660706_107114"/>
<feature type="domain" description="DUF2229" evidence="1">
    <location>
        <begin position="2"/>
        <end position="222"/>
    </location>
</feature>
<dbReference type="EMBL" id="FOYM01000007">
    <property type="protein sequence ID" value="SFR02067.1"/>
    <property type="molecule type" value="Genomic_DNA"/>
</dbReference>
<sequence length="325" mass="36675">MRIGIPSALFYYVYFPMWKVFFEELGVQVITTGKTTRRMLDSGVREALADACVPIKVFFGHALALKGKVDFLFIPRIVCLNKKTVYCPKFLGLPDMIRHGLADMPPVIDVRIDNRDRKNGIFSAYYAVGKMLNASPLNIIRAYLKARLTQLKFQRVLNSGLQPLEAMDVIFKGKKYQSVKQPGQLTFALVGYPYAIHDPYISVGVVEKLRQMSVQVLTPDNVPPGKLNWQKHGSGKRMFWTFSERTLRAAAYFARRSGVDGIIHLTAFGCGPDSIVDRFIRFNNKNGGNIPFMSLTIDEHSGEAGIGTRLEAFVDMVKRKKRGDR</sequence>
<dbReference type="PANTHER" id="PTHR32329">
    <property type="entry name" value="BIFUNCTIONAL PROTEIN [INCLUDES 2-HYDROXYACYL-COA DEHYDRATASE (N-TER) AND ITS ACTIVATOR DOMAIN (C_TERM)-RELATED"/>
    <property type="match status" value="1"/>
</dbReference>
<dbReference type="Pfam" id="PF09989">
    <property type="entry name" value="DUF2229"/>
    <property type="match status" value="1"/>
</dbReference>
<dbReference type="Proteomes" id="UP000199584">
    <property type="component" value="Unassembled WGS sequence"/>
</dbReference>
<dbReference type="Gene3D" id="3.40.50.11900">
    <property type="match status" value="1"/>
</dbReference>
<organism evidence="2 3">
    <name type="scientific">Desulfoscipio geothermicus DSM 3669</name>
    <dbReference type="NCBI Taxonomy" id="1121426"/>
    <lineage>
        <taxon>Bacteria</taxon>
        <taxon>Bacillati</taxon>
        <taxon>Bacillota</taxon>
        <taxon>Clostridia</taxon>
        <taxon>Eubacteriales</taxon>
        <taxon>Desulfallaceae</taxon>
        <taxon>Desulfoscipio</taxon>
    </lineage>
</organism>
<dbReference type="OrthoDB" id="9780120at2"/>
<dbReference type="GO" id="GO:0016301">
    <property type="term" value="F:kinase activity"/>
    <property type="evidence" value="ECO:0007669"/>
    <property type="project" value="UniProtKB-KW"/>
</dbReference>
<accession>A0A1I6D9M5</accession>
<gene>
    <name evidence="2" type="ORF">SAMN05660706_107114</name>
</gene>
<keyword evidence="2" id="KW-0808">Transferase</keyword>
<evidence type="ECO:0000259" key="1">
    <source>
        <dbReference type="Pfam" id="PF09989"/>
    </source>
</evidence>
<evidence type="ECO:0000313" key="2">
    <source>
        <dbReference type="EMBL" id="SFR02067.1"/>
    </source>
</evidence>
<reference evidence="3" key="1">
    <citation type="submission" date="2016-10" db="EMBL/GenBank/DDBJ databases">
        <authorList>
            <person name="Varghese N."/>
            <person name="Submissions S."/>
        </authorList>
    </citation>
    <scope>NUCLEOTIDE SEQUENCE [LARGE SCALE GENOMIC DNA]</scope>
    <source>
        <strain evidence="3">DSM 3669</strain>
    </source>
</reference>